<dbReference type="EMBL" id="CAJNNW010027129">
    <property type="protein sequence ID" value="CAE8689776.1"/>
    <property type="molecule type" value="Genomic_DNA"/>
</dbReference>
<dbReference type="PANTHER" id="PTHR46512">
    <property type="entry name" value="PEPTIDYLPROLYL ISOMERASE"/>
    <property type="match status" value="1"/>
</dbReference>
<reference evidence="1" key="1">
    <citation type="submission" date="2021-02" db="EMBL/GenBank/DDBJ databases">
        <authorList>
            <person name="Dougan E. K."/>
            <person name="Rhodes N."/>
            <person name="Thang M."/>
            <person name="Chan C."/>
        </authorList>
    </citation>
    <scope>NUCLEOTIDE SEQUENCE</scope>
</reference>
<comment type="caution">
    <text evidence="1">The sequence shown here is derived from an EMBL/GenBank/DDBJ whole genome shotgun (WGS) entry which is preliminary data.</text>
</comment>
<sequence length="111" mass="12508">HRGEQAELTCSDLALCADSALEFELGVSSKPVLPPSKVVFRLTLCDFEPAKDLYYMSAEEKLEFAVGRKDAGAALFKQKRWSLAMQRYKQVLEAVGHVEGFREARSRERAK</sequence>
<protein>
    <recommendedName>
        <fullName evidence="3">Peptidylprolyl isomerase</fullName>
    </recommendedName>
</protein>
<dbReference type="InterPro" id="IPR011990">
    <property type="entry name" value="TPR-like_helical_dom_sf"/>
</dbReference>
<feature type="non-terminal residue" evidence="1">
    <location>
        <position position="1"/>
    </location>
</feature>
<dbReference type="Gene3D" id="1.25.40.10">
    <property type="entry name" value="Tetratricopeptide repeat domain"/>
    <property type="match status" value="1"/>
</dbReference>
<feature type="non-terminal residue" evidence="1">
    <location>
        <position position="111"/>
    </location>
</feature>
<evidence type="ECO:0000313" key="1">
    <source>
        <dbReference type="EMBL" id="CAE8689776.1"/>
    </source>
</evidence>
<evidence type="ECO:0000313" key="2">
    <source>
        <dbReference type="Proteomes" id="UP000626109"/>
    </source>
</evidence>
<dbReference type="InterPro" id="IPR050754">
    <property type="entry name" value="FKBP4/5/8-like"/>
</dbReference>
<accession>A0A813JZE7</accession>
<gene>
    <name evidence="1" type="ORF">PGLA2088_LOCUS26617</name>
</gene>
<organism evidence="1 2">
    <name type="scientific">Polarella glacialis</name>
    <name type="common">Dinoflagellate</name>
    <dbReference type="NCBI Taxonomy" id="89957"/>
    <lineage>
        <taxon>Eukaryota</taxon>
        <taxon>Sar</taxon>
        <taxon>Alveolata</taxon>
        <taxon>Dinophyceae</taxon>
        <taxon>Suessiales</taxon>
        <taxon>Suessiaceae</taxon>
        <taxon>Polarella</taxon>
    </lineage>
</organism>
<proteinExistence type="predicted"/>
<evidence type="ECO:0008006" key="3">
    <source>
        <dbReference type="Google" id="ProtNLM"/>
    </source>
</evidence>
<name>A0A813JZE7_POLGL</name>
<dbReference type="AlphaFoldDB" id="A0A813JZE7"/>
<dbReference type="Proteomes" id="UP000626109">
    <property type="component" value="Unassembled WGS sequence"/>
</dbReference>